<dbReference type="OrthoDB" id="10604534at2759"/>
<gene>
    <name evidence="2" type="ORF">PGO_050010</name>
</gene>
<accession>A0A1Y1JFR6</accession>
<evidence type="ECO:0000313" key="2">
    <source>
        <dbReference type="EMBL" id="GAW79592.1"/>
    </source>
</evidence>
<evidence type="ECO:0000256" key="1">
    <source>
        <dbReference type="SAM" id="Phobius"/>
    </source>
</evidence>
<keyword evidence="3" id="KW-1185">Reference proteome</keyword>
<dbReference type="Proteomes" id="UP000195521">
    <property type="component" value="Unassembled WGS sequence"/>
</dbReference>
<proteinExistence type="predicted"/>
<evidence type="ECO:0000313" key="3">
    <source>
        <dbReference type="Proteomes" id="UP000195521"/>
    </source>
</evidence>
<keyword evidence="1" id="KW-0472">Membrane</keyword>
<protein>
    <submittedName>
        <fullName evidence="2">Variable surface protein</fullName>
    </submittedName>
</protein>
<dbReference type="OMA" id="AYECINI"/>
<dbReference type="EMBL" id="BDQF01000005">
    <property type="protein sequence ID" value="GAW79592.1"/>
    <property type="molecule type" value="Genomic_DNA"/>
</dbReference>
<dbReference type="AlphaFoldDB" id="A0A1Y1JFR6"/>
<keyword evidence="1" id="KW-0812">Transmembrane</keyword>
<sequence length="351" mass="41826">MYDDITNINKLRNTVETKRYNQYYEKLCKTITTVLHKHDEKYIEFCKKLVKNYKIFCNTSYKCKNISDYCHDVNNWIYITMKKEKFENWLVQKIYEGIESFAKRQLNKTICPYYSYDTDYREPNKMIFLYMFESNINKMKEILESTDNTLNCYCKEFVKNMVKIYKRMNKDYCINGKDAMKENKKTCSILNTFRTLYTMYLCKEDPIKSILPLLTSDADIEFVKCETNGSIMPSQITSESSHLGSDDQSEPFQDLSDEEIQAIENFDPFTLKVSIKKILPTFLATVAGISSLFFLFYKFTPIRHLLRSKKKVESIKNMHDRDNYKELLYNTVGNDNMYLYNMRYDIAYGNI</sequence>
<dbReference type="InterPro" id="IPR008780">
    <property type="entry name" value="Plasmodium_Vir"/>
</dbReference>
<keyword evidence="1" id="KW-1133">Transmembrane helix</keyword>
<dbReference type="Pfam" id="PF05795">
    <property type="entry name" value="Plasmodium_Vir"/>
    <property type="match status" value="1"/>
</dbReference>
<comment type="caution">
    <text evidence="2">The sequence shown here is derived from an EMBL/GenBank/DDBJ whole genome shotgun (WGS) entry which is preliminary data.</text>
</comment>
<dbReference type="RefSeq" id="XP_028542181.1">
    <property type="nucleotide sequence ID" value="XM_028686380.1"/>
</dbReference>
<feature type="transmembrane region" description="Helical" evidence="1">
    <location>
        <begin position="278"/>
        <end position="297"/>
    </location>
</feature>
<organism evidence="2 3">
    <name type="scientific">Plasmodium gonderi</name>
    <dbReference type="NCBI Taxonomy" id="77519"/>
    <lineage>
        <taxon>Eukaryota</taxon>
        <taxon>Sar</taxon>
        <taxon>Alveolata</taxon>
        <taxon>Apicomplexa</taxon>
        <taxon>Aconoidasida</taxon>
        <taxon>Haemosporida</taxon>
        <taxon>Plasmodiidae</taxon>
        <taxon>Plasmodium</taxon>
        <taxon>Plasmodium (Plasmodium)</taxon>
    </lineage>
</organism>
<dbReference type="GeneID" id="39746304"/>
<reference evidence="3" key="1">
    <citation type="submission" date="2017-04" db="EMBL/GenBank/DDBJ databases">
        <title>Plasmodium gonderi genome.</title>
        <authorList>
            <person name="Arisue N."/>
            <person name="Honma H."/>
            <person name="Kawai S."/>
            <person name="Tougan T."/>
            <person name="Tanabe K."/>
            <person name="Horii T."/>
        </authorList>
    </citation>
    <scope>NUCLEOTIDE SEQUENCE [LARGE SCALE GENOMIC DNA]</scope>
    <source>
        <strain evidence="3">ATCC 30045</strain>
    </source>
</reference>
<name>A0A1Y1JFR6_PLAGO</name>